<feature type="compositionally biased region" description="Basic and acidic residues" evidence="1">
    <location>
        <begin position="639"/>
        <end position="648"/>
    </location>
</feature>
<keyword evidence="2" id="KW-1133">Transmembrane helix</keyword>
<feature type="non-terminal residue" evidence="4">
    <location>
        <position position="648"/>
    </location>
</feature>
<organism evidence="4 5">
    <name type="scientific">Acaulospora morrowiae</name>
    <dbReference type="NCBI Taxonomy" id="94023"/>
    <lineage>
        <taxon>Eukaryota</taxon>
        <taxon>Fungi</taxon>
        <taxon>Fungi incertae sedis</taxon>
        <taxon>Mucoromycota</taxon>
        <taxon>Glomeromycotina</taxon>
        <taxon>Glomeromycetes</taxon>
        <taxon>Diversisporales</taxon>
        <taxon>Acaulosporaceae</taxon>
        <taxon>Acaulospora</taxon>
    </lineage>
</organism>
<keyword evidence="5" id="KW-1185">Reference proteome</keyword>
<keyword evidence="2" id="KW-0812">Transmembrane</keyword>
<feature type="transmembrane region" description="Helical" evidence="2">
    <location>
        <begin position="398"/>
        <end position="419"/>
    </location>
</feature>
<name>A0A9N9DV54_9GLOM</name>
<feature type="domain" description="Phospholipid/glycerol acyltransferase" evidence="3">
    <location>
        <begin position="138"/>
        <end position="194"/>
    </location>
</feature>
<feature type="transmembrane region" description="Helical" evidence="2">
    <location>
        <begin position="344"/>
        <end position="368"/>
    </location>
</feature>
<dbReference type="SUPFAM" id="SSF69593">
    <property type="entry name" value="Glycerol-3-phosphate (1)-acyltransferase"/>
    <property type="match status" value="1"/>
</dbReference>
<evidence type="ECO:0000256" key="2">
    <source>
        <dbReference type="SAM" id="Phobius"/>
    </source>
</evidence>
<dbReference type="PANTHER" id="PTHR31605">
    <property type="entry name" value="GLYCEROL-3-PHOSPHATE O-ACYLTRANSFERASE 1"/>
    <property type="match status" value="1"/>
</dbReference>
<feature type="region of interest" description="Disordered" evidence="1">
    <location>
        <begin position="605"/>
        <end position="648"/>
    </location>
</feature>
<dbReference type="PANTHER" id="PTHR31605:SF0">
    <property type="entry name" value="GLYCEROL-3-PHOSPHATE O-ACYLTRANSFERASE 1"/>
    <property type="match status" value="1"/>
</dbReference>
<evidence type="ECO:0000313" key="5">
    <source>
        <dbReference type="Proteomes" id="UP000789342"/>
    </source>
</evidence>
<reference evidence="4" key="1">
    <citation type="submission" date="2021-06" db="EMBL/GenBank/DDBJ databases">
        <authorList>
            <person name="Kallberg Y."/>
            <person name="Tangrot J."/>
            <person name="Rosling A."/>
        </authorList>
    </citation>
    <scope>NUCLEOTIDE SEQUENCE</scope>
    <source>
        <strain evidence="4">CL551</strain>
    </source>
</reference>
<feature type="compositionally biased region" description="Low complexity" evidence="1">
    <location>
        <begin position="562"/>
        <end position="586"/>
    </location>
</feature>
<feature type="region of interest" description="Disordered" evidence="1">
    <location>
        <begin position="562"/>
        <end position="589"/>
    </location>
</feature>
<protein>
    <submittedName>
        <fullName evidence="4">4946_t:CDS:1</fullName>
    </submittedName>
</protein>
<evidence type="ECO:0000259" key="3">
    <source>
        <dbReference type="Pfam" id="PF01553"/>
    </source>
</evidence>
<dbReference type="GO" id="GO:0016287">
    <property type="term" value="F:glycerone-phosphate O-acyltransferase activity"/>
    <property type="evidence" value="ECO:0007669"/>
    <property type="project" value="TreeGrafter"/>
</dbReference>
<evidence type="ECO:0000256" key="1">
    <source>
        <dbReference type="SAM" id="MobiDB-lite"/>
    </source>
</evidence>
<dbReference type="Pfam" id="PF01553">
    <property type="entry name" value="Acyltransferase"/>
    <property type="match status" value="1"/>
</dbReference>
<dbReference type="EMBL" id="CAJVPV010010523">
    <property type="protein sequence ID" value="CAG8652189.1"/>
    <property type="molecule type" value="Genomic_DNA"/>
</dbReference>
<keyword evidence="2" id="KW-0472">Membrane</keyword>
<proteinExistence type="predicted"/>
<dbReference type="OrthoDB" id="2427554at2759"/>
<feature type="transmembrane region" description="Helical" evidence="2">
    <location>
        <begin position="431"/>
        <end position="449"/>
    </location>
</feature>
<dbReference type="InterPro" id="IPR002123">
    <property type="entry name" value="Plipid/glycerol_acylTrfase"/>
</dbReference>
<dbReference type="Proteomes" id="UP000789342">
    <property type="component" value="Unassembled WGS sequence"/>
</dbReference>
<gene>
    <name evidence="4" type="ORF">AMORRO_LOCUS10017</name>
</gene>
<accession>A0A9N9DV54</accession>
<dbReference type="GO" id="GO:0008654">
    <property type="term" value="P:phospholipid biosynthetic process"/>
    <property type="evidence" value="ECO:0007669"/>
    <property type="project" value="TreeGrafter"/>
</dbReference>
<evidence type="ECO:0000313" key="4">
    <source>
        <dbReference type="EMBL" id="CAG8652189.1"/>
    </source>
</evidence>
<comment type="caution">
    <text evidence="4">The sequence shown here is derived from an EMBL/GenBank/DDBJ whole genome shotgun (WGS) entry which is preliminary data.</text>
</comment>
<dbReference type="GO" id="GO:0004366">
    <property type="term" value="F:glycerol-3-phosphate O-acyltransferase activity"/>
    <property type="evidence" value="ECO:0007669"/>
    <property type="project" value="TreeGrafter"/>
</dbReference>
<sequence>FVDPLILMRHCQRRVSFLIAEKSMQRKYIGTIARLLNAIPIIRPQDLAKPGTGRIQLLNRKTDPTRITGINTAFTRDLKVGSQICLPKDRGSSEVIEIISDTELLVKSEFRDLKALEMLTNPEGTSYKCIPQVDQSFVYQVIFERLNAGECIGIFPEGGSHDRTEILPLKAGVTIMALGALAANPQLNVRIVPCLNYFQAHSFRSKAVIEFGSPISVSPELVEKYKQGGPSKREACSKLLEIILNGLRAVTVNTPDYETLMFIQAGRRLYKPAHRKLPISQIVELNRRFIAGYEYFKNDSRVQGMRNRVMAYNKLLKYYDLKDHQVNKSATGGPRAAGLLLYRVMLLTTWSILGLPGFVLNLPLVIIARRVSAKKAEEAVRGSSVKVAGRDVLATWKLLVALVVTPLLYGFYTFIVVLISFRNRWILKWKVFAPISTFCTLVTGSYMTIRFVESGVDIYKSIRPLFLSLLPWTRPNIINLRNVREQLSKDLTNLINELAPTIYPDFDAERIEQAASSQVPPKSIFQSPIDWLDDKVFSWEKQGDTLEFDDVLFFLEKNNGSISGRSRTSSWSGTSSRARSRANSISMGQSSEGFRVEALTGLPKDQPFSTVTRRGGAIARSNNKETDYDSGYQGDKEDDESRNNFRVR</sequence>
<dbReference type="AlphaFoldDB" id="A0A9N9DV54"/>
<dbReference type="InterPro" id="IPR052744">
    <property type="entry name" value="GPAT/DAPAT"/>
</dbReference>